<sequence length="61" mass="6787">MALADNVFSSNFLGDLGLTAFWNQQHIALPNAVRQLAFRHLPHPPLCSPNRCCWIGRIAAD</sequence>
<dbReference type="AlphaFoldDB" id="Q2W5N4"/>
<dbReference type="KEGG" id="mag:amb2037"/>
<dbReference type="HOGENOM" id="CLU_2917162_0_0_5"/>
<name>Q2W5N4_PARM1</name>
<gene>
    <name evidence="1" type="ordered locus">amb2037</name>
</gene>
<proteinExistence type="predicted"/>
<keyword evidence="2" id="KW-1185">Reference proteome</keyword>
<reference evidence="1 2" key="1">
    <citation type="journal article" date="2005" name="DNA Res.">
        <title>Complete genome sequence of the facultative anaerobic magnetotactic bacterium Magnetospirillum sp. strain AMB-1.</title>
        <authorList>
            <person name="Matsunaga T."/>
            <person name="Okamura Y."/>
            <person name="Fukuda Y."/>
            <person name="Wahyudi A.T."/>
            <person name="Murase Y."/>
            <person name="Takeyama H."/>
        </authorList>
    </citation>
    <scope>NUCLEOTIDE SEQUENCE [LARGE SCALE GENOMIC DNA]</scope>
    <source>
        <strain evidence="2">ATCC 700264 / AMB-1</strain>
    </source>
</reference>
<evidence type="ECO:0000313" key="2">
    <source>
        <dbReference type="Proteomes" id="UP000007058"/>
    </source>
</evidence>
<protein>
    <submittedName>
        <fullName evidence="1">Uncharacterized protein</fullName>
    </submittedName>
</protein>
<dbReference type="EMBL" id="AP007255">
    <property type="protein sequence ID" value="BAE50841.1"/>
    <property type="molecule type" value="Genomic_DNA"/>
</dbReference>
<evidence type="ECO:0000313" key="1">
    <source>
        <dbReference type="EMBL" id="BAE50841.1"/>
    </source>
</evidence>
<accession>Q2W5N4</accession>
<organism evidence="1 2">
    <name type="scientific">Paramagnetospirillum magneticum (strain ATCC 700264 / AMB-1)</name>
    <name type="common">Magnetospirillum magneticum</name>
    <dbReference type="NCBI Taxonomy" id="342108"/>
    <lineage>
        <taxon>Bacteria</taxon>
        <taxon>Pseudomonadati</taxon>
        <taxon>Pseudomonadota</taxon>
        <taxon>Alphaproteobacteria</taxon>
        <taxon>Rhodospirillales</taxon>
        <taxon>Magnetospirillaceae</taxon>
        <taxon>Paramagnetospirillum</taxon>
    </lineage>
</organism>
<dbReference type="Proteomes" id="UP000007058">
    <property type="component" value="Chromosome"/>
</dbReference>